<evidence type="ECO:0000313" key="2">
    <source>
        <dbReference type="Proteomes" id="UP000289703"/>
    </source>
</evidence>
<comment type="caution">
    <text evidence="1">The sequence shown here is derived from an EMBL/GenBank/DDBJ whole genome shotgun (WGS) entry which is preliminary data.</text>
</comment>
<evidence type="ECO:0000313" key="1">
    <source>
        <dbReference type="EMBL" id="RXQ92208.1"/>
    </source>
</evidence>
<dbReference type="EMBL" id="SAXA01000010">
    <property type="protein sequence ID" value="RXQ92208.1"/>
    <property type="molecule type" value="Genomic_DNA"/>
</dbReference>
<dbReference type="Pfam" id="PF10899">
    <property type="entry name" value="AbiGi"/>
    <property type="match status" value="1"/>
</dbReference>
<dbReference type="OrthoDB" id="680500at2"/>
<evidence type="ECO:0008006" key="3">
    <source>
        <dbReference type="Google" id="ProtNLM"/>
    </source>
</evidence>
<dbReference type="Proteomes" id="UP000289703">
    <property type="component" value="Unassembled WGS sequence"/>
</dbReference>
<accession>A0A4Q1JKD2</accession>
<dbReference type="RefSeq" id="WP_129254864.1">
    <property type="nucleotide sequence ID" value="NZ_SAXA01000010.1"/>
</dbReference>
<gene>
    <name evidence="1" type="ORF">EO244_11710</name>
</gene>
<sequence>MPNHELSSENLYHFKQDYKIIESILKNGFRHTKWNESIPYENLIQQNFIVCFCDIRIEDSRSHRACYGNNAIVLTKEWGINNGVSPVRYVHENSPGISQDYIQSKNRYRDIRQRSNGRGDDVLKEYVIFSVLKDSDKLKSDTFQTEINENPALLREMSELETEYRDIYHILTRYKKGNVLAKFLRSLINRIFELHNELERRDSYMRIYKDDFTQPANNHTIHDKILYEEKEWRSIKYRDISEKSDFLPVSYNLTFNEDDIVAILVEDKEKKDSLIQFLSTNSTLVNATKTIPKIEIITNFKE</sequence>
<proteinExistence type="predicted"/>
<dbReference type="InterPro" id="IPR021223">
    <property type="entry name" value="AbiGi"/>
</dbReference>
<protein>
    <recommendedName>
        <fullName evidence="3">DUF2971 domain-containing protein</fullName>
    </recommendedName>
</protein>
<organism evidence="1 2">
    <name type="scientific">Ancylomarina salipaludis</name>
    <dbReference type="NCBI Taxonomy" id="2501299"/>
    <lineage>
        <taxon>Bacteria</taxon>
        <taxon>Pseudomonadati</taxon>
        <taxon>Bacteroidota</taxon>
        <taxon>Bacteroidia</taxon>
        <taxon>Marinilabiliales</taxon>
        <taxon>Marinifilaceae</taxon>
        <taxon>Ancylomarina</taxon>
    </lineage>
</organism>
<dbReference type="AlphaFoldDB" id="A0A4Q1JKD2"/>
<reference evidence="1 2" key="1">
    <citation type="submission" date="2019-01" db="EMBL/GenBank/DDBJ databases">
        <title>Ancylomarina salipaludis sp. nov., isolated from a salt marsh.</title>
        <authorList>
            <person name="Yoon J.-H."/>
        </authorList>
    </citation>
    <scope>NUCLEOTIDE SEQUENCE [LARGE SCALE GENOMIC DNA]</scope>
    <source>
        <strain evidence="1 2">SHSM-M15</strain>
    </source>
</reference>
<name>A0A4Q1JKD2_9BACT</name>
<keyword evidence="2" id="KW-1185">Reference proteome</keyword>